<reference evidence="3" key="1">
    <citation type="submission" date="2013-05" db="EMBL/GenBank/DDBJ databases">
        <title>The Genome sequence of Mucor circinelloides f. circinelloides 1006PhL.</title>
        <authorList>
            <consortium name="The Broad Institute Genomics Platform"/>
            <person name="Cuomo C."/>
            <person name="Earl A."/>
            <person name="Findley K."/>
            <person name="Lee S.C."/>
            <person name="Walker B."/>
            <person name="Young S."/>
            <person name="Zeng Q."/>
            <person name="Gargeya S."/>
            <person name="Fitzgerald M."/>
            <person name="Haas B."/>
            <person name="Abouelleil A."/>
            <person name="Allen A.W."/>
            <person name="Alvarado L."/>
            <person name="Arachchi H.M."/>
            <person name="Berlin A.M."/>
            <person name="Chapman S.B."/>
            <person name="Gainer-Dewar J."/>
            <person name="Goldberg J."/>
            <person name="Griggs A."/>
            <person name="Gujja S."/>
            <person name="Hansen M."/>
            <person name="Howarth C."/>
            <person name="Imamovic A."/>
            <person name="Ireland A."/>
            <person name="Larimer J."/>
            <person name="McCowan C."/>
            <person name="Murphy C."/>
            <person name="Pearson M."/>
            <person name="Poon T.W."/>
            <person name="Priest M."/>
            <person name="Roberts A."/>
            <person name="Saif S."/>
            <person name="Shea T."/>
            <person name="Sisk P."/>
            <person name="Sykes S."/>
            <person name="Wortman J."/>
            <person name="Nusbaum C."/>
            <person name="Birren B."/>
        </authorList>
    </citation>
    <scope>NUCLEOTIDE SEQUENCE [LARGE SCALE GENOMIC DNA]</scope>
    <source>
        <strain evidence="3">1006PhL</strain>
    </source>
</reference>
<feature type="compositionally biased region" description="Basic residues" evidence="1">
    <location>
        <begin position="56"/>
        <end position="68"/>
    </location>
</feature>
<dbReference type="VEuPathDB" id="FungiDB:HMPREF1544_12022"/>
<feature type="compositionally biased region" description="Low complexity" evidence="1">
    <location>
        <begin position="113"/>
        <end position="122"/>
    </location>
</feature>
<evidence type="ECO:0000313" key="3">
    <source>
        <dbReference type="Proteomes" id="UP000014254"/>
    </source>
</evidence>
<dbReference type="Proteomes" id="UP000014254">
    <property type="component" value="Unassembled WGS sequence"/>
</dbReference>
<feature type="non-terminal residue" evidence="2">
    <location>
        <position position="1"/>
    </location>
</feature>
<dbReference type="EMBL" id="KE124191">
    <property type="protein sequence ID" value="EPB81256.1"/>
    <property type="molecule type" value="Genomic_DNA"/>
</dbReference>
<gene>
    <name evidence="2" type="ORF">HMPREF1544_12022</name>
</gene>
<accession>S2IUC0</accession>
<keyword evidence="3" id="KW-1185">Reference proteome</keyword>
<evidence type="ECO:0000256" key="1">
    <source>
        <dbReference type="SAM" id="MobiDB-lite"/>
    </source>
</evidence>
<evidence type="ECO:0000313" key="2">
    <source>
        <dbReference type="EMBL" id="EPB81256.1"/>
    </source>
</evidence>
<sequence>FNMSETVDFANRPPVFTLSPKAKAEPRRLSPREIAMNILQNKSQIFWAPSSSVKPPARKPLKSIRRHYQPTFLSSSSSSRSALARTSARASASASPFTSSTLHYIPTLRKIASTSHPPTTSSSKKRKHNQDDGGNDNTKPSKKSK</sequence>
<protein>
    <submittedName>
        <fullName evidence="2">Uncharacterized protein</fullName>
    </submittedName>
</protein>
<organism evidence="2 3">
    <name type="scientific">Mucor circinelloides f. circinelloides (strain 1006PhL)</name>
    <name type="common">Mucormycosis agent</name>
    <name type="synonym">Calyptromyces circinelloides</name>
    <dbReference type="NCBI Taxonomy" id="1220926"/>
    <lineage>
        <taxon>Eukaryota</taxon>
        <taxon>Fungi</taxon>
        <taxon>Fungi incertae sedis</taxon>
        <taxon>Mucoromycota</taxon>
        <taxon>Mucoromycotina</taxon>
        <taxon>Mucoromycetes</taxon>
        <taxon>Mucorales</taxon>
        <taxon>Mucorineae</taxon>
        <taxon>Mucoraceae</taxon>
        <taxon>Mucor</taxon>
    </lineage>
</organism>
<dbReference type="AlphaFoldDB" id="S2IUC0"/>
<dbReference type="InParanoid" id="S2IUC0"/>
<feature type="compositionally biased region" description="Low complexity" evidence="1">
    <location>
        <begin position="70"/>
        <end position="102"/>
    </location>
</feature>
<proteinExistence type="predicted"/>
<name>S2IUC0_MUCC1</name>
<feature type="region of interest" description="Disordered" evidence="1">
    <location>
        <begin position="50"/>
        <end position="145"/>
    </location>
</feature>